<sequence length="197" mass="22918">MKKLFWLILITLISCQKPYIDLDKKYDDIEYLISRIKPEIKVDKWEFFFNDLGEPKSIFDSNEAIEFSIPIKSEIESKYISGFFSGCMPAYCSYFIAATKGDSIEIIDSEAKLQNFIGKVDNIEEAIIIAKINGFDLSLENRIGKYKITENGFYFKGNKFIKCPQKILKYNIEVSKNGELRSWYQETIEISKDCIIE</sequence>
<organism evidence="1 2">
    <name type="scientific">Adhaeribacter terreus</name>
    <dbReference type="NCBI Taxonomy" id="529703"/>
    <lineage>
        <taxon>Bacteria</taxon>
        <taxon>Pseudomonadati</taxon>
        <taxon>Bacteroidota</taxon>
        <taxon>Cytophagia</taxon>
        <taxon>Cytophagales</taxon>
        <taxon>Hymenobacteraceae</taxon>
        <taxon>Adhaeribacter</taxon>
    </lineage>
</organism>
<reference evidence="2" key="1">
    <citation type="journal article" date="2019" name="Int. J. Syst. Evol. Microbiol.">
        <title>The Global Catalogue of Microorganisms (GCM) 10K type strain sequencing project: providing services to taxonomists for standard genome sequencing and annotation.</title>
        <authorList>
            <consortium name="The Broad Institute Genomics Platform"/>
            <consortium name="The Broad Institute Genome Sequencing Center for Infectious Disease"/>
            <person name="Wu L."/>
            <person name="Ma J."/>
        </authorList>
    </citation>
    <scope>NUCLEOTIDE SEQUENCE [LARGE SCALE GENOMIC DNA]</scope>
    <source>
        <strain evidence="2">KACC 12602</strain>
    </source>
</reference>
<evidence type="ECO:0008006" key="3">
    <source>
        <dbReference type="Google" id="ProtNLM"/>
    </source>
</evidence>
<evidence type="ECO:0000313" key="1">
    <source>
        <dbReference type="EMBL" id="MFC5270135.1"/>
    </source>
</evidence>
<dbReference type="EMBL" id="JBHSKT010000003">
    <property type="protein sequence ID" value="MFC5270135.1"/>
    <property type="molecule type" value="Genomic_DNA"/>
</dbReference>
<name>A0ABW0EAR3_9BACT</name>
<accession>A0ABW0EAR3</accession>
<evidence type="ECO:0000313" key="2">
    <source>
        <dbReference type="Proteomes" id="UP001596161"/>
    </source>
</evidence>
<dbReference type="PROSITE" id="PS51257">
    <property type="entry name" value="PROKAR_LIPOPROTEIN"/>
    <property type="match status" value="1"/>
</dbReference>
<keyword evidence="2" id="KW-1185">Reference proteome</keyword>
<dbReference type="Proteomes" id="UP001596161">
    <property type="component" value="Unassembled WGS sequence"/>
</dbReference>
<dbReference type="RefSeq" id="WP_378016508.1">
    <property type="nucleotide sequence ID" value="NZ_JBHSKT010000003.1"/>
</dbReference>
<proteinExistence type="predicted"/>
<protein>
    <recommendedName>
        <fullName evidence="3">Lipoprotein</fullName>
    </recommendedName>
</protein>
<comment type="caution">
    <text evidence="1">The sequence shown here is derived from an EMBL/GenBank/DDBJ whole genome shotgun (WGS) entry which is preliminary data.</text>
</comment>
<gene>
    <name evidence="1" type="ORF">ACFPIB_05910</name>
</gene>